<dbReference type="GO" id="GO:0030488">
    <property type="term" value="P:tRNA methylation"/>
    <property type="evidence" value="ECO:0007669"/>
    <property type="project" value="TreeGrafter"/>
</dbReference>
<protein>
    <submittedName>
        <fullName evidence="6">Trna m5c48-49 methylase</fullName>
    </submittedName>
</protein>
<name>A0A0W8FBE4_9ZZZZ</name>
<dbReference type="CDD" id="cd02440">
    <property type="entry name" value="AdoMet_MTases"/>
    <property type="match status" value="1"/>
</dbReference>
<dbReference type="PANTHER" id="PTHR22807:SF74">
    <property type="entry name" value="TRNA (CYTOSINE(48)-C(5))-METHYLTRANSFERASE"/>
    <property type="match status" value="1"/>
</dbReference>
<evidence type="ECO:0000259" key="5">
    <source>
        <dbReference type="PROSITE" id="PS51686"/>
    </source>
</evidence>
<gene>
    <name evidence="6" type="ORF">ASZ90_012143</name>
</gene>
<evidence type="ECO:0000256" key="3">
    <source>
        <dbReference type="ARBA" id="ARBA00022691"/>
    </source>
</evidence>
<feature type="domain" description="SAM-dependent MTase RsmB/NOP-type" evidence="5">
    <location>
        <begin position="17"/>
        <end position="297"/>
    </location>
</feature>
<dbReference type="PRINTS" id="PR02008">
    <property type="entry name" value="RCMTFAMILY"/>
</dbReference>
<dbReference type="InterPro" id="IPR001678">
    <property type="entry name" value="MeTrfase_RsmB-F_NOP2_dom"/>
</dbReference>
<accession>A0A0W8FBE4</accession>
<dbReference type="GO" id="GO:0016428">
    <property type="term" value="F:tRNA (cytidine-5-)-methyltransferase activity"/>
    <property type="evidence" value="ECO:0007669"/>
    <property type="project" value="TreeGrafter"/>
</dbReference>
<dbReference type="Pfam" id="PF01189">
    <property type="entry name" value="Methyltr_RsmB-F"/>
    <property type="match status" value="1"/>
</dbReference>
<dbReference type="PROSITE" id="PS51686">
    <property type="entry name" value="SAM_MT_RSMB_NOP"/>
    <property type="match status" value="1"/>
</dbReference>
<organism evidence="6">
    <name type="scientific">hydrocarbon metagenome</name>
    <dbReference type="NCBI Taxonomy" id="938273"/>
    <lineage>
        <taxon>unclassified sequences</taxon>
        <taxon>metagenomes</taxon>
        <taxon>ecological metagenomes</taxon>
    </lineage>
</organism>
<evidence type="ECO:0000256" key="2">
    <source>
        <dbReference type="ARBA" id="ARBA00022679"/>
    </source>
</evidence>
<dbReference type="GO" id="GO:0003723">
    <property type="term" value="F:RNA binding"/>
    <property type="evidence" value="ECO:0007669"/>
    <property type="project" value="UniProtKB-KW"/>
</dbReference>
<dbReference type="InterPro" id="IPR029063">
    <property type="entry name" value="SAM-dependent_MTases_sf"/>
</dbReference>
<dbReference type="Gene3D" id="3.30.70.1170">
    <property type="entry name" value="Sun protein, domain 3"/>
    <property type="match status" value="1"/>
</dbReference>
<dbReference type="Gene3D" id="3.40.50.150">
    <property type="entry name" value="Vaccinia Virus protein VP39"/>
    <property type="match status" value="1"/>
</dbReference>
<dbReference type="InterPro" id="IPR011023">
    <property type="entry name" value="Nop2p"/>
</dbReference>
<evidence type="ECO:0000256" key="1">
    <source>
        <dbReference type="ARBA" id="ARBA00022603"/>
    </source>
</evidence>
<sequence length="301" mass="33823">MEWLERYRDLIPDFDGFRAVQSQALPSSCRINTLKIERCALLDRFAENGIDYQSFNWYPLGLKLDMESPGKLVENLSGFIHIQEELSMVPPLVLDPQPGELVLDLCASPGSKTCQISQMMKNLGRVIANEPSLARIAPLRSNCERLGVMNVAITRYDGRRFPSRPVQFDRVLVDAPCSSEGRERRGPGVLCKSSSKRSMDLHRLQADLLRNAIRLTKPGGIVVYSTCTYAPEENELVIESVLETARLERISIPGLLACPGITEWGGINLNHEVEKTARYYPHLNDTGGFFVAKLIKNQEYI</sequence>
<keyword evidence="3" id="KW-0949">S-adenosyl-L-methionine</keyword>
<evidence type="ECO:0000256" key="4">
    <source>
        <dbReference type="ARBA" id="ARBA00022884"/>
    </source>
</evidence>
<dbReference type="InterPro" id="IPR049560">
    <property type="entry name" value="MeTrfase_RsmB-F_NOP2_cat"/>
</dbReference>
<dbReference type="SUPFAM" id="SSF53335">
    <property type="entry name" value="S-adenosyl-L-methionine-dependent methyltransferases"/>
    <property type="match status" value="1"/>
</dbReference>
<proteinExistence type="predicted"/>
<keyword evidence="2" id="KW-0808">Transferase</keyword>
<dbReference type="EMBL" id="LNQE01001396">
    <property type="protein sequence ID" value="KUG18171.1"/>
    <property type="molecule type" value="Genomic_DNA"/>
</dbReference>
<dbReference type="InterPro" id="IPR023267">
    <property type="entry name" value="RCMT"/>
</dbReference>
<keyword evidence="4" id="KW-0694">RNA-binding</keyword>
<reference evidence="6" key="1">
    <citation type="journal article" date="2015" name="Proc. Natl. Acad. Sci. U.S.A.">
        <title>Networks of energetic and metabolic interactions define dynamics in microbial communities.</title>
        <authorList>
            <person name="Embree M."/>
            <person name="Liu J.K."/>
            <person name="Al-Bassam M.M."/>
            <person name="Zengler K."/>
        </authorList>
    </citation>
    <scope>NUCLEOTIDE SEQUENCE</scope>
</reference>
<dbReference type="PANTHER" id="PTHR22807">
    <property type="entry name" value="NOP2 YEAST -RELATED NOL1/NOP2/FMU SUN DOMAIN-CONTAINING"/>
    <property type="match status" value="1"/>
</dbReference>
<dbReference type="AlphaFoldDB" id="A0A0W8FBE4"/>
<keyword evidence="1 6" id="KW-0489">Methyltransferase</keyword>
<evidence type="ECO:0000313" key="6">
    <source>
        <dbReference type="EMBL" id="KUG18171.1"/>
    </source>
</evidence>
<dbReference type="NCBIfam" id="TIGR00446">
    <property type="entry name" value="nop2p"/>
    <property type="match status" value="1"/>
</dbReference>
<comment type="caution">
    <text evidence="6">The sequence shown here is derived from an EMBL/GenBank/DDBJ whole genome shotgun (WGS) entry which is preliminary data.</text>
</comment>